<evidence type="ECO:0000256" key="1">
    <source>
        <dbReference type="SAM" id="MobiDB-lite"/>
    </source>
</evidence>
<dbReference type="PANTHER" id="PTHR33273:SF2">
    <property type="entry name" value="ENDONUCLEASE_EXONUCLEASE_PHOSPHATASE DOMAIN-CONTAINING PROTEIN"/>
    <property type="match status" value="1"/>
</dbReference>
<dbReference type="SUPFAM" id="SSF56672">
    <property type="entry name" value="DNA/RNA polymerases"/>
    <property type="match status" value="1"/>
</dbReference>
<sequence length="1713" mass="189984">MSDCSDGDSVINLSLSINCHNEDCKHLFVPSDKRFRYCPNCRDKHKNTPKSGGTKRTANVISPLAEVNHPKQSKGEDFAFSFNEMFGLDLESFLLLDREGQIDVFKTLLCNIREKDIKVEENLGRLQVKISGLESDLQLAKSSQVNLAEMKNELVLAKLALADKDIKLFEITSGAISQVPKLSANPPSVSQPLVIASSSSSAPKIKKPLADIPAKPFLIARVRESVSVSSITERKIDSLLGLDDDKGGPVVQQLKRHSDNSVKLIFRDESNRDKARELLDRPEADKLFQNVHAPEKSYPAILRLNGVRGLSTIRDDGSVASDELRNARTKQRCTLINKINTENPVLKGIVSSARILFSRDDFTLVRVSLSCKATRDRYLEQGRIIVDNSSHAFIEVDVNKEVKLCNRCQGYGHLARFCNKPISCGKCSLAHSTQSCNVSHPNLKCASCSQNHAAGAYVCPAHKKRLRISLRFKCLQTNLRHSKLASASLAEVILENSLDVILIQEPYALCSPTPTLAHIPPGYIAFHSLSADHAYGAAILVKLSLANSCRAVSCCAGNHIAVVDLKIAKGTVRFISAYLRPSISNYLATLQSELSSLITPLTVLSVDANARNRLWNSLTTDHKGVDFESFMSETNLQLANRNASELDFVPGGTTFVDVTAIGGKIIVSRWFFPSIPSLSDHPFIYFEVDRPCSSHQSERTHAPRPPHISRINISVLLLKVASSIGRIRLPTALTETQLELLVAELADVLSTAACESRCNLPSPQSRGMPWWNKDLCALRHKTRLAFKCWSANRSDENRKLFSSLKAVYQGELRRAKRQSWNLLCKANPNSNDLFSAIKELSGKTRGISLPDAIVVDGSTVTDAKLILNQCAAHFFPSEPPSLSTHRAVESLVEDVVLVPTLQEGPIVTVDELVAAVDSLNYKAAPGNDGISAAIIKECFPVIKMHLLFIVSECVRLNFFPQPWKSSKVIIIGKPNKPSYDTLSNFRPISLINNLAKVLEKIVLSRLQWHSSTDRWLSPNQHGFMAGRSTESAGHALVSFCEAGISNKCITACAFLDIKSAFDAAWHPAVLAALIRRGCPAYLVKLVASFLSNRLALLAHKGSTASFTTNLGCPQGGVLSPFLWSVLIDDVLRLNFDFVFCVVGYADDLTLATSHKDPAQATRNLQLMCNHVLSWCIQNKMSLSAVKSVFMLIYNKIVDGSDLYLSINGTCIHPSPDTQFLGFTVDSRLKWSLHVERKIAAAKKAFFSLRSYLRATWGYDDLRLRYLYQAAVEPIVLYGCSLWAPFLSTKKGVKSVRSFQRVFSIARTRAFKTTSTDALLVLSNLTPLDLTVLKTAYNRFMTGNFDSFSPSSKRWLSRFFPDFMSLPTAVCSESYLLPRWPQWVCLPRLLYLDEGCLLGPSSEQVMRIFVTTVRATEGPRFALLSTDHKRVVDLETGSLPISSNEINTNMFVMHLVLVRASLDLKSYKHVEIVSSTPDLFKLLRLGKRPSGLQLKCLEAMVAIRDNITLCVCKTPATSYGLRLSRASCETTDLSHPAHEIHLPKEVAVAAASILIQFLQEQEWSIGKNAPVTRSFFPTVKGAHMLFHSQLNCQISQILSGHSALNSHQFRFKFRPSPACACGDLYESIEHFLFHCSLFSRERRSFISACKDAVVTWPPQFYEIPMHRPIWNAMAVLCAMSTGAVGRPRHVSTDETHGRPRHMTEEIPSDSCREA</sequence>
<dbReference type="GO" id="GO:0003824">
    <property type="term" value="F:catalytic activity"/>
    <property type="evidence" value="ECO:0007669"/>
    <property type="project" value="InterPro"/>
</dbReference>
<feature type="region of interest" description="Disordered" evidence="1">
    <location>
        <begin position="1686"/>
        <end position="1713"/>
    </location>
</feature>
<protein>
    <recommendedName>
        <fullName evidence="2">Reverse transcriptase domain-containing protein</fullName>
    </recommendedName>
</protein>
<keyword evidence="4" id="KW-1185">Reference proteome</keyword>
<dbReference type="EMBL" id="CAKKLH010000303">
    <property type="protein sequence ID" value="CAH0110363.1"/>
    <property type="molecule type" value="Genomic_DNA"/>
</dbReference>
<dbReference type="InterPro" id="IPR000477">
    <property type="entry name" value="RT_dom"/>
</dbReference>
<feature type="compositionally biased region" description="Basic and acidic residues" evidence="1">
    <location>
        <begin position="1689"/>
        <end position="1713"/>
    </location>
</feature>
<dbReference type="Pfam" id="PF00078">
    <property type="entry name" value="RVT_1"/>
    <property type="match status" value="1"/>
</dbReference>
<dbReference type="SUPFAM" id="SSF56219">
    <property type="entry name" value="DNase I-like"/>
    <property type="match status" value="1"/>
</dbReference>
<dbReference type="OrthoDB" id="411871at2759"/>
<evidence type="ECO:0000313" key="4">
    <source>
        <dbReference type="Proteomes" id="UP000789390"/>
    </source>
</evidence>
<dbReference type="InterPro" id="IPR043502">
    <property type="entry name" value="DNA/RNA_pol_sf"/>
</dbReference>
<dbReference type="InterPro" id="IPR036691">
    <property type="entry name" value="Endo/exonu/phosph_ase_sf"/>
</dbReference>
<dbReference type="CDD" id="cd01650">
    <property type="entry name" value="RT_nLTR_like"/>
    <property type="match status" value="1"/>
</dbReference>
<evidence type="ECO:0000313" key="3">
    <source>
        <dbReference type="EMBL" id="CAH0110363.1"/>
    </source>
</evidence>
<gene>
    <name evidence="3" type="ORF">DGAL_LOCUS13929</name>
</gene>
<dbReference type="Pfam" id="PF14529">
    <property type="entry name" value="Exo_endo_phos_2"/>
    <property type="match status" value="1"/>
</dbReference>
<reference evidence="3" key="1">
    <citation type="submission" date="2021-11" db="EMBL/GenBank/DDBJ databases">
        <authorList>
            <person name="Schell T."/>
        </authorList>
    </citation>
    <scope>NUCLEOTIDE SEQUENCE</scope>
    <source>
        <strain evidence="3">M5</strain>
    </source>
</reference>
<dbReference type="GO" id="GO:0071897">
    <property type="term" value="P:DNA biosynthetic process"/>
    <property type="evidence" value="ECO:0007669"/>
    <property type="project" value="UniProtKB-ARBA"/>
</dbReference>
<proteinExistence type="predicted"/>
<dbReference type="Gene3D" id="3.60.10.10">
    <property type="entry name" value="Endonuclease/exonuclease/phosphatase"/>
    <property type="match status" value="1"/>
</dbReference>
<name>A0A8J2WP06_9CRUS</name>
<dbReference type="PROSITE" id="PS50878">
    <property type="entry name" value="RT_POL"/>
    <property type="match status" value="1"/>
</dbReference>
<organism evidence="3 4">
    <name type="scientific">Daphnia galeata</name>
    <dbReference type="NCBI Taxonomy" id="27404"/>
    <lineage>
        <taxon>Eukaryota</taxon>
        <taxon>Metazoa</taxon>
        <taxon>Ecdysozoa</taxon>
        <taxon>Arthropoda</taxon>
        <taxon>Crustacea</taxon>
        <taxon>Branchiopoda</taxon>
        <taxon>Diplostraca</taxon>
        <taxon>Cladocera</taxon>
        <taxon>Anomopoda</taxon>
        <taxon>Daphniidae</taxon>
        <taxon>Daphnia</taxon>
    </lineage>
</organism>
<accession>A0A8J2WP06</accession>
<dbReference type="Proteomes" id="UP000789390">
    <property type="component" value="Unassembled WGS sequence"/>
</dbReference>
<dbReference type="PANTHER" id="PTHR33273">
    <property type="entry name" value="DOMAIN-CONTAINING PROTEIN, PUTATIVE-RELATED"/>
    <property type="match status" value="1"/>
</dbReference>
<comment type="caution">
    <text evidence="3">The sequence shown here is derived from an EMBL/GenBank/DDBJ whole genome shotgun (WGS) entry which is preliminary data.</text>
</comment>
<dbReference type="InterPro" id="IPR005135">
    <property type="entry name" value="Endo/exonuclease/phosphatase"/>
</dbReference>
<feature type="domain" description="Reverse transcriptase" evidence="2">
    <location>
        <begin position="952"/>
        <end position="1224"/>
    </location>
</feature>
<evidence type="ECO:0000259" key="2">
    <source>
        <dbReference type="PROSITE" id="PS50878"/>
    </source>
</evidence>